<name>A0A914QH65_9BILA</name>
<protein>
    <submittedName>
        <fullName evidence="2">Exoribonuclease phosphorolytic domain-containing protein</fullName>
    </submittedName>
</protein>
<reference evidence="2" key="1">
    <citation type="submission" date="2022-11" db="UniProtKB">
        <authorList>
            <consortium name="WormBaseParasite"/>
        </authorList>
    </citation>
    <scope>IDENTIFICATION</scope>
</reference>
<dbReference type="Gene3D" id="3.30.230.70">
    <property type="entry name" value="GHMP Kinase, N-terminal domain"/>
    <property type="match status" value="1"/>
</dbReference>
<organism evidence="1 2">
    <name type="scientific">Panagrolaimus davidi</name>
    <dbReference type="NCBI Taxonomy" id="227884"/>
    <lineage>
        <taxon>Eukaryota</taxon>
        <taxon>Metazoa</taxon>
        <taxon>Ecdysozoa</taxon>
        <taxon>Nematoda</taxon>
        <taxon>Chromadorea</taxon>
        <taxon>Rhabditida</taxon>
        <taxon>Tylenchina</taxon>
        <taxon>Panagrolaimomorpha</taxon>
        <taxon>Panagrolaimoidea</taxon>
        <taxon>Panagrolaimidae</taxon>
        <taxon>Panagrolaimus</taxon>
    </lineage>
</organism>
<dbReference type="SUPFAM" id="SSF55666">
    <property type="entry name" value="Ribonuclease PH domain 2-like"/>
    <property type="match status" value="1"/>
</dbReference>
<dbReference type="WBParaSite" id="PDA_v2.g26632.t1">
    <property type="protein sequence ID" value="PDA_v2.g26632.t1"/>
    <property type="gene ID" value="PDA_v2.g26632"/>
</dbReference>
<keyword evidence="1" id="KW-1185">Reference proteome</keyword>
<proteinExistence type="predicted"/>
<dbReference type="Proteomes" id="UP000887578">
    <property type="component" value="Unplaced"/>
</dbReference>
<accession>A0A914QH65</accession>
<dbReference type="InterPro" id="IPR036345">
    <property type="entry name" value="ExoRNase_PH_dom2_sf"/>
</dbReference>
<dbReference type="AlphaFoldDB" id="A0A914QH65"/>
<evidence type="ECO:0000313" key="2">
    <source>
        <dbReference type="WBParaSite" id="PDA_v2.g26632.t1"/>
    </source>
</evidence>
<dbReference type="InterPro" id="IPR027408">
    <property type="entry name" value="PNPase/RNase_PH_dom_sf"/>
</dbReference>
<sequence length="111" mass="12476">MGIKCIGDTKVAVSIQSLPFKPEGGRQNRGDVVVELTYIFIADPDERECLFVDGFVLIGVTEKNMVFAVREDGDQVKTTKEKMLKLCDSALNRAKQMDSILNLYFKDSRLL</sequence>
<evidence type="ECO:0000313" key="1">
    <source>
        <dbReference type="Proteomes" id="UP000887578"/>
    </source>
</evidence>